<gene>
    <name evidence="2" type="ORF">IAB63_05955</name>
</gene>
<feature type="coiled-coil region" evidence="1">
    <location>
        <begin position="120"/>
        <end position="161"/>
    </location>
</feature>
<dbReference type="Proteomes" id="UP000824164">
    <property type="component" value="Unassembled WGS sequence"/>
</dbReference>
<name>A0A9D1KXR6_9FIRM</name>
<evidence type="ECO:0000313" key="2">
    <source>
        <dbReference type="EMBL" id="HIU02780.1"/>
    </source>
</evidence>
<accession>A0A9D1KXR6</accession>
<reference evidence="2" key="2">
    <citation type="journal article" date="2021" name="PeerJ">
        <title>Extensive microbial diversity within the chicken gut microbiome revealed by metagenomics and culture.</title>
        <authorList>
            <person name="Gilroy R."/>
            <person name="Ravi A."/>
            <person name="Getino M."/>
            <person name="Pursley I."/>
            <person name="Horton D.L."/>
            <person name="Alikhan N.F."/>
            <person name="Baker D."/>
            <person name="Gharbi K."/>
            <person name="Hall N."/>
            <person name="Watson M."/>
            <person name="Adriaenssens E.M."/>
            <person name="Foster-Nyarko E."/>
            <person name="Jarju S."/>
            <person name="Secka A."/>
            <person name="Antonio M."/>
            <person name="Oren A."/>
            <person name="Chaudhuri R.R."/>
            <person name="La Ragione R."/>
            <person name="Hildebrand F."/>
            <person name="Pallen M.J."/>
        </authorList>
    </citation>
    <scope>NUCLEOTIDE SEQUENCE</scope>
    <source>
        <strain evidence="2">CHK187-14744</strain>
    </source>
</reference>
<keyword evidence="1" id="KW-0175">Coiled coil</keyword>
<sequence length="162" mass="18957">MSSQMKEINIEKIMEEIREDIAKRGYKDEDIDFENITGNVKAVLGVKTDFSEYELTHAVEGAAGVHKIEYYRMIPKGGLKSFIQRSIRKMVRFMMIPMVDQQNQFNYQMIVCMRQMEAFVKECNDRAEQKDQIIDGLEEQIFQLKNRCEALESQLENKEADA</sequence>
<dbReference type="AlphaFoldDB" id="A0A9D1KXR6"/>
<proteinExistence type="predicted"/>
<comment type="caution">
    <text evidence="2">The sequence shown here is derived from an EMBL/GenBank/DDBJ whole genome shotgun (WGS) entry which is preliminary data.</text>
</comment>
<protein>
    <submittedName>
        <fullName evidence="2">Uncharacterized protein</fullName>
    </submittedName>
</protein>
<evidence type="ECO:0000313" key="3">
    <source>
        <dbReference type="Proteomes" id="UP000824164"/>
    </source>
</evidence>
<evidence type="ECO:0000256" key="1">
    <source>
        <dbReference type="SAM" id="Coils"/>
    </source>
</evidence>
<organism evidence="2 3">
    <name type="scientific">Candidatus Onthocola gallistercoris</name>
    <dbReference type="NCBI Taxonomy" id="2840876"/>
    <lineage>
        <taxon>Bacteria</taxon>
        <taxon>Bacillati</taxon>
        <taxon>Bacillota</taxon>
        <taxon>Bacilli</taxon>
        <taxon>Candidatus Onthocola</taxon>
    </lineage>
</organism>
<reference evidence="2" key="1">
    <citation type="submission" date="2020-10" db="EMBL/GenBank/DDBJ databases">
        <authorList>
            <person name="Gilroy R."/>
        </authorList>
    </citation>
    <scope>NUCLEOTIDE SEQUENCE</scope>
    <source>
        <strain evidence="2">CHK187-14744</strain>
    </source>
</reference>
<dbReference type="EMBL" id="DVLT01000038">
    <property type="protein sequence ID" value="HIU02780.1"/>
    <property type="molecule type" value="Genomic_DNA"/>
</dbReference>